<feature type="non-terminal residue" evidence="2">
    <location>
        <position position="1"/>
    </location>
</feature>
<organism evidence="2 3">
    <name type="scientific">Olpidium bornovanus</name>
    <dbReference type="NCBI Taxonomy" id="278681"/>
    <lineage>
        <taxon>Eukaryota</taxon>
        <taxon>Fungi</taxon>
        <taxon>Fungi incertae sedis</taxon>
        <taxon>Olpidiomycota</taxon>
        <taxon>Olpidiomycotina</taxon>
        <taxon>Olpidiomycetes</taxon>
        <taxon>Olpidiales</taxon>
        <taxon>Olpidiaceae</taxon>
        <taxon>Olpidium</taxon>
    </lineage>
</organism>
<evidence type="ECO:0000313" key="3">
    <source>
        <dbReference type="Proteomes" id="UP000673691"/>
    </source>
</evidence>
<proteinExistence type="predicted"/>
<dbReference type="EMBL" id="JAEFCI010005631">
    <property type="protein sequence ID" value="KAG5460175.1"/>
    <property type="molecule type" value="Genomic_DNA"/>
</dbReference>
<dbReference type="Proteomes" id="UP000673691">
    <property type="component" value="Unassembled WGS sequence"/>
</dbReference>
<feature type="compositionally biased region" description="Polar residues" evidence="1">
    <location>
        <begin position="43"/>
        <end position="52"/>
    </location>
</feature>
<feature type="compositionally biased region" description="Basic and acidic residues" evidence="1">
    <location>
        <begin position="195"/>
        <end position="215"/>
    </location>
</feature>
<accession>A0A8H8DJ25</accession>
<gene>
    <name evidence="2" type="ORF">BJ554DRAFT_7811</name>
</gene>
<feature type="compositionally biased region" description="Pro residues" evidence="1">
    <location>
        <begin position="83"/>
        <end position="95"/>
    </location>
</feature>
<feature type="compositionally biased region" description="Basic and acidic residues" evidence="1">
    <location>
        <begin position="12"/>
        <end position="24"/>
    </location>
</feature>
<keyword evidence="3" id="KW-1185">Reference proteome</keyword>
<evidence type="ECO:0000313" key="2">
    <source>
        <dbReference type="EMBL" id="KAG5460175.1"/>
    </source>
</evidence>
<feature type="compositionally biased region" description="Basic residues" evidence="1">
    <location>
        <begin position="65"/>
        <end position="81"/>
    </location>
</feature>
<feature type="region of interest" description="Disordered" evidence="1">
    <location>
        <begin position="1"/>
        <end position="230"/>
    </location>
</feature>
<sequence>KNRVGKGPWQECRLRCGEGRRGGDGEAVAPGDGRAPPAKASAAGTQHQTSNPRALGASESSIRARSARAFHGSRRRPRRVMPSRPPCPGPRPPAKLPFRQKKGKIRERTASAAVAGRPAFAPGTRTKKKKKKNATEGEVRAGRGNLRRREFRNASRRPAGPAAPAKLFRNGPSNRRGRPSALSESQPRVGSLGASEKKCGRVSRSEPRGIQKRPPDPPSLTAPIFQKKTNKPKNIQNQMVRAWFLPPTGVTRVRLPEVSTISQLERASAGSHIRGVKGPIGWNRGRRLFRLRGQTS</sequence>
<feature type="compositionally biased region" description="Basic and acidic residues" evidence="1">
    <location>
        <begin position="133"/>
        <end position="153"/>
    </location>
</feature>
<dbReference type="AlphaFoldDB" id="A0A8H8DJ25"/>
<name>A0A8H8DJ25_9FUNG</name>
<comment type="caution">
    <text evidence="2">The sequence shown here is derived from an EMBL/GenBank/DDBJ whole genome shotgun (WGS) entry which is preliminary data.</text>
</comment>
<feature type="compositionally biased region" description="Low complexity" evidence="1">
    <location>
        <begin position="156"/>
        <end position="165"/>
    </location>
</feature>
<reference evidence="2 3" key="1">
    <citation type="journal article" name="Sci. Rep.">
        <title>Genome-scale phylogenetic analyses confirm Olpidium as the closest living zoosporic fungus to the non-flagellated, terrestrial fungi.</title>
        <authorList>
            <person name="Chang Y."/>
            <person name="Rochon D."/>
            <person name="Sekimoto S."/>
            <person name="Wang Y."/>
            <person name="Chovatia M."/>
            <person name="Sandor L."/>
            <person name="Salamov A."/>
            <person name="Grigoriev I.V."/>
            <person name="Stajich J.E."/>
            <person name="Spatafora J.W."/>
        </authorList>
    </citation>
    <scope>NUCLEOTIDE SEQUENCE [LARGE SCALE GENOMIC DNA]</scope>
    <source>
        <strain evidence="2">S191</strain>
    </source>
</reference>
<evidence type="ECO:0000256" key="1">
    <source>
        <dbReference type="SAM" id="MobiDB-lite"/>
    </source>
</evidence>
<protein>
    <submittedName>
        <fullName evidence="2">Uncharacterized protein</fullName>
    </submittedName>
</protein>